<dbReference type="Gene3D" id="3.50.50.60">
    <property type="entry name" value="FAD/NAD(P)-binding domain"/>
    <property type="match status" value="1"/>
</dbReference>
<feature type="domain" description="FAD-binding" evidence="6">
    <location>
        <begin position="293"/>
        <end position="353"/>
    </location>
</feature>
<evidence type="ECO:0000256" key="5">
    <source>
        <dbReference type="ARBA" id="ARBA00023033"/>
    </source>
</evidence>
<keyword evidence="2" id="KW-0285">Flavoprotein</keyword>
<dbReference type="PANTHER" id="PTHR47178">
    <property type="entry name" value="MONOOXYGENASE, FAD-BINDING"/>
    <property type="match status" value="1"/>
</dbReference>
<dbReference type="OrthoDB" id="47494at2759"/>
<dbReference type="eggNOG" id="KOG2614">
    <property type="taxonomic scope" value="Eukaryota"/>
</dbReference>
<evidence type="ECO:0000259" key="6">
    <source>
        <dbReference type="Pfam" id="PF01494"/>
    </source>
</evidence>
<dbReference type="GO" id="GO:0071949">
    <property type="term" value="F:FAD binding"/>
    <property type="evidence" value="ECO:0007669"/>
    <property type="project" value="InterPro"/>
</dbReference>
<dbReference type="GO" id="GO:0004497">
    <property type="term" value="F:monooxygenase activity"/>
    <property type="evidence" value="ECO:0007669"/>
    <property type="project" value="UniProtKB-KW"/>
</dbReference>
<dbReference type="STRING" id="692275.M3BZK3"/>
<protein>
    <submittedName>
        <fullName evidence="7">FAD/NAD(P)-binding domain-containing protein</fullName>
    </submittedName>
</protein>
<keyword evidence="8" id="KW-1185">Reference proteome</keyword>
<evidence type="ECO:0000256" key="2">
    <source>
        <dbReference type="ARBA" id="ARBA00022630"/>
    </source>
</evidence>
<keyword evidence="4" id="KW-0560">Oxidoreductase</keyword>
<keyword evidence="5" id="KW-0503">Monooxygenase</keyword>
<dbReference type="HOGENOM" id="CLU_009665_3_2_1"/>
<evidence type="ECO:0000256" key="1">
    <source>
        <dbReference type="ARBA" id="ARBA00001974"/>
    </source>
</evidence>
<sequence>MAQPILIIGAGISGLTTAQALRKEGIPFRIFERDERPASRDAGWGLTLNWSLPIFKSLLPADILSRLPETYVNREAVDAGEQGSFTFYDLSTGEAKWNVPASERIRVSRHRLKRLLLSGLKVEWNKTVGNIVKNDSGATAFFYDGTSATGSFLVACDGAHSIARRIIHSTTYQNYQLPVRIVGTGVYYTESQVAGIRSLDPYFLHGSDPRTDAYLWFSFLETPGDPDCPALNEHGERMYHCQIMTSWPYREGFCGRANPIEVPNTKEAQLNWMKALSVDWVEPFNSIVQNIPVNSEIKTVSLTDWIPQRNMDDIFDGRVVLLGDAMHNMVMYRGEGANHAIVDVSVLLDALKPLYSNKLDLTVGKVNKAFRDAVDRYEDEVVARTEIAVLASRQACLDAHDYQRLNDESLLVRRRLMRSDLDFSAG</sequence>
<name>M3BZK3_SPHMS</name>
<comment type="cofactor">
    <cofactor evidence="1">
        <name>FAD</name>
        <dbReference type="ChEBI" id="CHEBI:57692"/>
    </cofactor>
</comment>
<dbReference type="EMBL" id="KB456263">
    <property type="protein sequence ID" value="EMF13481.1"/>
    <property type="molecule type" value="Genomic_DNA"/>
</dbReference>
<dbReference type="PRINTS" id="PR00420">
    <property type="entry name" value="RNGMNOXGNASE"/>
</dbReference>
<organism evidence="7 8">
    <name type="scientific">Sphaerulina musiva (strain SO2202)</name>
    <name type="common">Poplar stem canker fungus</name>
    <name type="synonym">Septoria musiva</name>
    <dbReference type="NCBI Taxonomy" id="692275"/>
    <lineage>
        <taxon>Eukaryota</taxon>
        <taxon>Fungi</taxon>
        <taxon>Dikarya</taxon>
        <taxon>Ascomycota</taxon>
        <taxon>Pezizomycotina</taxon>
        <taxon>Dothideomycetes</taxon>
        <taxon>Dothideomycetidae</taxon>
        <taxon>Mycosphaerellales</taxon>
        <taxon>Mycosphaerellaceae</taxon>
        <taxon>Sphaerulina</taxon>
    </lineage>
</organism>
<dbReference type="InterPro" id="IPR002938">
    <property type="entry name" value="FAD-bd"/>
</dbReference>
<evidence type="ECO:0000313" key="8">
    <source>
        <dbReference type="Proteomes" id="UP000016931"/>
    </source>
</evidence>
<evidence type="ECO:0000313" key="7">
    <source>
        <dbReference type="EMBL" id="EMF13481.1"/>
    </source>
</evidence>
<dbReference type="SUPFAM" id="SSF51905">
    <property type="entry name" value="FAD/NAD(P)-binding domain"/>
    <property type="match status" value="1"/>
</dbReference>
<dbReference type="Proteomes" id="UP000016931">
    <property type="component" value="Unassembled WGS sequence"/>
</dbReference>
<dbReference type="PANTHER" id="PTHR47178:SF1">
    <property type="entry name" value="FAD-BINDING DOMAIN-CONTAINING PROTEIN-RELATED"/>
    <property type="match status" value="1"/>
</dbReference>
<gene>
    <name evidence="7" type="ORF">SEPMUDRAFT_132766</name>
</gene>
<dbReference type="AlphaFoldDB" id="M3BZK3"/>
<feature type="domain" description="FAD-binding" evidence="6">
    <location>
        <begin position="4"/>
        <end position="168"/>
    </location>
</feature>
<keyword evidence="3" id="KW-0274">FAD</keyword>
<evidence type="ECO:0000256" key="4">
    <source>
        <dbReference type="ARBA" id="ARBA00023002"/>
    </source>
</evidence>
<dbReference type="Pfam" id="PF01494">
    <property type="entry name" value="FAD_binding_3"/>
    <property type="match status" value="2"/>
</dbReference>
<reference evidence="7 8" key="1">
    <citation type="journal article" date="2012" name="PLoS Pathog.">
        <title>Diverse lifestyles and strategies of plant pathogenesis encoded in the genomes of eighteen Dothideomycetes fungi.</title>
        <authorList>
            <person name="Ohm R.A."/>
            <person name="Feau N."/>
            <person name="Henrissat B."/>
            <person name="Schoch C.L."/>
            <person name="Horwitz B.A."/>
            <person name="Barry K.W."/>
            <person name="Condon B.J."/>
            <person name="Copeland A.C."/>
            <person name="Dhillon B."/>
            <person name="Glaser F."/>
            <person name="Hesse C.N."/>
            <person name="Kosti I."/>
            <person name="LaButti K."/>
            <person name="Lindquist E.A."/>
            <person name="Lucas S."/>
            <person name="Salamov A.A."/>
            <person name="Bradshaw R.E."/>
            <person name="Ciuffetti L."/>
            <person name="Hamelin R.C."/>
            <person name="Kema G.H.J."/>
            <person name="Lawrence C."/>
            <person name="Scott J.A."/>
            <person name="Spatafora J.W."/>
            <person name="Turgeon B.G."/>
            <person name="de Wit P.J.G.M."/>
            <person name="Zhong S."/>
            <person name="Goodwin S.B."/>
            <person name="Grigoriev I.V."/>
        </authorList>
    </citation>
    <scope>NUCLEOTIDE SEQUENCE [LARGE SCALE GENOMIC DNA]</scope>
    <source>
        <strain evidence="7 8">SO2202</strain>
    </source>
</reference>
<accession>M3BZK3</accession>
<dbReference type="InterPro" id="IPR036188">
    <property type="entry name" value="FAD/NAD-bd_sf"/>
</dbReference>
<dbReference type="RefSeq" id="XP_016761602.1">
    <property type="nucleotide sequence ID" value="XM_016902514.1"/>
</dbReference>
<dbReference type="GeneID" id="27899651"/>
<proteinExistence type="predicted"/>
<evidence type="ECO:0000256" key="3">
    <source>
        <dbReference type="ARBA" id="ARBA00022827"/>
    </source>
</evidence>
<dbReference type="OMA" id="WGLTLNW"/>